<dbReference type="PANTHER" id="PTHR23077">
    <property type="entry name" value="AAA-FAMILY ATPASE"/>
    <property type="match status" value="1"/>
</dbReference>
<evidence type="ECO:0000256" key="4">
    <source>
        <dbReference type="ARBA" id="ARBA00022593"/>
    </source>
</evidence>
<reference evidence="16" key="1">
    <citation type="submission" date="2021-04" db="EMBL/GenBank/DDBJ databases">
        <authorList>
            <consortium name="Wellcome Sanger Institute Data Sharing"/>
        </authorList>
    </citation>
    <scope>NUCLEOTIDE SEQUENCE [LARGE SCALE GENOMIC DNA]</scope>
</reference>
<keyword evidence="5" id="KW-0677">Repeat</keyword>
<feature type="domain" description="AAA+ ATPase" evidence="15">
    <location>
        <begin position="813"/>
        <end position="949"/>
    </location>
</feature>
<evidence type="ECO:0000256" key="11">
    <source>
        <dbReference type="ARBA" id="ARBA00032509"/>
    </source>
</evidence>
<dbReference type="Pfam" id="PF17862">
    <property type="entry name" value="AAA_lid_3"/>
    <property type="match status" value="1"/>
</dbReference>
<evidence type="ECO:0000256" key="12">
    <source>
        <dbReference type="ARBA" id="ARBA00034532"/>
    </source>
</evidence>
<evidence type="ECO:0000256" key="8">
    <source>
        <dbReference type="ARBA" id="ARBA00022840"/>
    </source>
</evidence>
<dbReference type="FunFam" id="3.40.50.300:FF:001852">
    <property type="entry name" value="Peroxisomal biogenesis factor 1"/>
    <property type="match status" value="1"/>
</dbReference>
<dbReference type="GO" id="GO:0005778">
    <property type="term" value="C:peroxisomal membrane"/>
    <property type="evidence" value="ECO:0007669"/>
    <property type="project" value="TreeGrafter"/>
</dbReference>
<comment type="similarity">
    <text evidence="2">Belongs to the AAA ATPase family.</text>
</comment>
<evidence type="ECO:0000259" key="15">
    <source>
        <dbReference type="SMART" id="SM00382"/>
    </source>
</evidence>
<evidence type="ECO:0000256" key="7">
    <source>
        <dbReference type="ARBA" id="ARBA00022801"/>
    </source>
</evidence>
<dbReference type="GO" id="GO:0005829">
    <property type="term" value="C:cytosol"/>
    <property type="evidence" value="ECO:0007669"/>
    <property type="project" value="TreeGrafter"/>
</dbReference>
<evidence type="ECO:0000256" key="5">
    <source>
        <dbReference type="ARBA" id="ARBA00022737"/>
    </source>
</evidence>
<dbReference type="InterPro" id="IPR015343">
    <property type="entry name" value="PEX1-N-lobe"/>
</dbReference>
<keyword evidence="17" id="KW-1185">Reference proteome</keyword>
<dbReference type="FunFam" id="3.40.50.300:FF:000966">
    <property type="entry name" value="Peroxisomal biogenesis factor 1"/>
    <property type="match status" value="1"/>
</dbReference>
<accession>A0A671UD89</accession>
<dbReference type="GO" id="GO:0016558">
    <property type="term" value="P:protein import into peroxisome matrix"/>
    <property type="evidence" value="ECO:0007669"/>
    <property type="project" value="TreeGrafter"/>
</dbReference>
<dbReference type="Proteomes" id="UP000472265">
    <property type="component" value="Chromosome 3"/>
</dbReference>
<keyword evidence="7" id="KW-0378">Hydrolase</keyword>
<evidence type="ECO:0000256" key="2">
    <source>
        <dbReference type="ARBA" id="ARBA00006914"/>
    </source>
</evidence>
<dbReference type="InterPro" id="IPR003960">
    <property type="entry name" value="ATPase_AAA_CS"/>
</dbReference>
<keyword evidence="10" id="KW-0472">Membrane</keyword>
<dbReference type="Gene3D" id="3.40.50.300">
    <property type="entry name" value="P-loop containing nucleotide triphosphate hydrolases"/>
    <property type="match status" value="2"/>
</dbReference>
<dbReference type="Pfam" id="PF00004">
    <property type="entry name" value="AAA"/>
    <property type="match status" value="2"/>
</dbReference>
<dbReference type="Gene3D" id="3.10.330.10">
    <property type="match status" value="1"/>
</dbReference>
<protein>
    <recommendedName>
        <fullName evidence="12">Peroxisomal ATPase PEX1</fullName>
    </recommendedName>
    <alternativeName>
        <fullName evidence="11">Peroxin-1</fullName>
    </alternativeName>
</protein>
<dbReference type="InterPro" id="IPR050168">
    <property type="entry name" value="AAA_ATPase_domain"/>
</dbReference>
<keyword evidence="6" id="KW-0547">Nucleotide-binding</keyword>
<evidence type="ECO:0000256" key="10">
    <source>
        <dbReference type="ARBA" id="ARBA00023136"/>
    </source>
</evidence>
<evidence type="ECO:0000256" key="14">
    <source>
        <dbReference type="SAM" id="MobiDB-lite"/>
    </source>
</evidence>
<dbReference type="Gene3D" id="2.40.40.20">
    <property type="match status" value="1"/>
</dbReference>
<dbReference type="InterPro" id="IPR041569">
    <property type="entry name" value="AAA_lid_3"/>
</dbReference>
<keyword evidence="4" id="KW-0962">Peroxisome biogenesis</keyword>
<dbReference type="Pfam" id="PF09262">
    <property type="entry name" value="PEX-1N"/>
    <property type="match status" value="1"/>
</dbReference>
<dbReference type="SUPFAM" id="SSF52540">
    <property type="entry name" value="P-loop containing nucleoside triphosphate hydrolases"/>
    <property type="match status" value="2"/>
</dbReference>
<dbReference type="GeneTree" id="ENSGT00550000075032"/>
<evidence type="ECO:0000256" key="3">
    <source>
        <dbReference type="ARBA" id="ARBA00022448"/>
    </source>
</evidence>
<comment type="catalytic activity">
    <reaction evidence="13">
        <text>ATP + H2O = ADP + phosphate + H(+)</text>
        <dbReference type="Rhea" id="RHEA:13065"/>
        <dbReference type="ChEBI" id="CHEBI:15377"/>
        <dbReference type="ChEBI" id="CHEBI:15378"/>
        <dbReference type="ChEBI" id="CHEBI:30616"/>
        <dbReference type="ChEBI" id="CHEBI:43474"/>
        <dbReference type="ChEBI" id="CHEBI:456216"/>
    </reaction>
    <physiologicalReaction direction="left-to-right" evidence="13">
        <dbReference type="Rhea" id="RHEA:13066"/>
    </physiologicalReaction>
</comment>
<dbReference type="InterPro" id="IPR009010">
    <property type="entry name" value="Asp_de-COase-like_dom_sf"/>
</dbReference>
<dbReference type="GO" id="GO:0016887">
    <property type="term" value="F:ATP hydrolysis activity"/>
    <property type="evidence" value="ECO:0007669"/>
    <property type="project" value="InterPro"/>
</dbReference>
<dbReference type="FunFam" id="3.10.330.10:FF:000004">
    <property type="entry name" value="Peroxisome biogenesis factor 1"/>
    <property type="match status" value="1"/>
</dbReference>
<dbReference type="InterPro" id="IPR029067">
    <property type="entry name" value="CDC48_domain_2-like_sf"/>
</dbReference>
<dbReference type="Gene3D" id="1.10.8.60">
    <property type="match status" value="2"/>
</dbReference>
<dbReference type="InterPro" id="IPR015342">
    <property type="entry name" value="PEX1-N_C-lobe"/>
</dbReference>
<feature type="region of interest" description="Disordered" evidence="14">
    <location>
        <begin position="313"/>
        <end position="346"/>
    </location>
</feature>
<feature type="domain" description="AAA+ ATPase" evidence="15">
    <location>
        <begin position="535"/>
        <end position="703"/>
    </location>
</feature>
<keyword evidence="8" id="KW-0067">ATP-binding</keyword>
<evidence type="ECO:0000256" key="9">
    <source>
        <dbReference type="ARBA" id="ARBA00022927"/>
    </source>
</evidence>
<proteinExistence type="inferred from homology"/>
<sequence>VCIHVKTMFCNQGIQPVTVVFNNSKNCFLHLPSKLALHLSLNENQALELSWGHGSPVFLSWTHNRTSSSLDSHKVELCRQLGEKLGLKDGEQGFLRPCHQVSSVHQVFVEPLSADDWEILELHSAALEQQLLDQIRVVFQDAVFPVWVDSHTAIYIQIASLLPSVPYGRLEQFTELVVSPKIRAGIGNLSDSPGRTSLKQHFHRQQNMDPSARAGPSPIPQNHQWGGIADLKSLLRYMIKGTYGPVNELQPVPDIPALFTDSIYRVCAAPPASLCTISHVATGVIHLFPLSHKSNAGLAGGQAPVTYGLLSKVPSPKEQRDRAKQAMEKKKNAGVSNAGATADGGEGIKEGEAAVVRFVWHGTGEERHLRKGEIHSGRVWIPQPLATRLDIIPHSTVRIKPVKSTIKVASSIRLQPLKPLVSEEEIQTAFLGWLHTQSHEPLACLTPRTGNILLHGTDGDLLISYIFPPSGFLGKRAAICGPVDDQLSLLSMNLTSSSVPSGMDELSRTGFQFISHSLLGSPLSRELGTAGRGLQGGSLLITGAKGSGKSTLSRALCGKAREHLDAHVEVVDCKKLQGKRAETVRQMLQDIFEQAEWRQPSVVLLDDLDHVTGAPSSPEHEHGPEVVLQQHIAQSLRDVVDELVLHSSLVCLIITSQSEHSLHPSLTEVQGSHFIQGFVHIQPPDQAQRAEILRRLILRKNSLAEETLKTLDLAAVAKETEGYMPQDLVLLLERAVHANTTLATLCGCLSSSDFAQALKGFTPPSLWGADLHNPSGAGLERVGGLREVRQQLMDTILLPAKHPILFSNLPIRHRSGILLYGAPGTGKTLLARAVAKDSGMNFISIKGPELLSKYIGASEQGIRDVFQRAQAAKPCILFFDEFDSLAPRRGHDSTGVTDRVVNQLLTQLDGVEGLQGVYVLAATSRPDLIDPALMRPGRLDKSLYCPPPDLEARVEILKALSSGITLAADVDLEQLAAATEQFTGADLKALLYNSQLEAVHNSLGSGTPHLTSGSESDMSLSSMIFPNNCSGSDDSVGEGEAVAGLDQSMVLLEPSELKVEDEHLGNVWRLYFGSSYESESGNSPISGLVSCLPMPLWLS</sequence>
<dbReference type="InterPro" id="IPR027417">
    <property type="entry name" value="P-loop_NTPase"/>
</dbReference>
<dbReference type="Pfam" id="PF09263">
    <property type="entry name" value="PEX-2N"/>
    <property type="match status" value="1"/>
</dbReference>
<name>A0A671UD89_SPAAU</name>
<keyword evidence="3" id="KW-0813">Transport</keyword>
<dbReference type="Ensembl" id="ENSSAUT00010012478.1">
    <property type="protein sequence ID" value="ENSSAUP00010011722.1"/>
    <property type="gene ID" value="ENSSAUG00010005631.1"/>
</dbReference>
<dbReference type="InterPro" id="IPR003593">
    <property type="entry name" value="AAA+_ATPase"/>
</dbReference>
<dbReference type="AlphaFoldDB" id="A0A671UD89"/>
<evidence type="ECO:0000256" key="6">
    <source>
        <dbReference type="ARBA" id="ARBA00022741"/>
    </source>
</evidence>
<reference evidence="16" key="2">
    <citation type="submission" date="2025-08" db="UniProtKB">
        <authorList>
            <consortium name="Ensembl"/>
        </authorList>
    </citation>
    <scope>IDENTIFICATION</scope>
</reference>
<evidence type="ECO:0000256" key="13">
    <source>
        <dbReference type="ARBA" id="ARBA00048778"/>
    </source>
</evidence>
<organism evidence="16 17">
    <name type="scientific">Sparus aurata</name>
    <name type="common">Gilthead sea bream</name>
    <dbReference type="NCBI Taxonomy" id="8175"/>
    <lineage>
        <taxon>Eukaryota</taxon>
        <taxon>Metazoa</taxon>
        <taxon>Chordata</taxon>
        <taxon>Craniata</taxon>
        <taxon>Vertebrata</taxon>
        <taxon>Euteleostomi</taxon>
        <taxon>Actinopterygii</taxon>
        <taxon>Neopterygii</taxon>
        <taxon>Teleostei</taxon>
        <taxon>Neoteleostei</taxon>
        <taxon>Acanthomorphata</taxon>
        <taxon>Eupercaria</taxon>
        <taxon>Spariformes</taxon>
        <taxon>Sparidae</taxon>
        <taxon>Sparus</taxon>
    </lineage>
</organism>
<evidence type="ECO:0000313" key="16">
    <source>
        <dbReference type="Ensembl" id="ENSSAUP00010011722.1"/>
    </source>
</evidence>
<keyword evidence="9" id="KW-0653">Protein transport</keyword>
<dbReference type="CDD" id="cd19526">
    <property type="entry name" value="RecA-like_PEX1_r2"/>
    <property type="match status" value="1"/>
</dbReference>
<evidence type="ECO:0000256" key="1">
    <source>
        <dbReference type="ARBA" id="ARBA00004370"/>
    </source>
</evidence>
<dbReference type="FunFam" id="1.10.8.60:FF:000105">
    <property type="entry name" value="PeRoXisome assembly factor"/>
    <property type="match status" value="1"/>
</dbReference>
<comment type="subcellular location">
    <subcellularLocation>
        <location evidence="1">Membrane</location>
    </subcellularLocation>
</comment>
<evidence type="ECO:0000313" key="17">
    <source>
        <dbReference type="Proteomes" id="UP000472265"/>
    </source>
</evidence>
<dbReference type="SMART" id="SM00382">
    <property type="entry name" value="AAA"/>
    <property type="match status" value="2"/>
</dbReference>
<gene>
    <name evidence="16" type="primary">pex1</name>
</gene>
<dbReference type="PANTHER" id="PTHR23077:SF12">
    <property type="entry name" value="PEROXISOMAL ATPASE PEX1"/>
    <property type="match status" value="1"/>
</dbReference>
<dbReference type="SUPFAM" id="SSF50692">
    <property type="entry name" value="ADC-like"/>
    <property type="match status" value="1"/>
</dbReference>
<dbReference type="PROSITE" id="PS00674">
    <property type="entry name" value="AAA"/>
    <property type="match status" value="1"/>
</dbReference>
<reference evidence="16" key="3">
    <citation type="submission" date="2025-09" db="UniProtKB">
        <authorList>
            <consortium name="Ensembl"/>
        </authorList>
    </citation>
    <scope>IDENTIFICATION</scope>
</reference>
<dbReference type="InterPro" id="IPR003959">
    <property type="entry name" value="ATPase_AAA_core"/>
</dbReference>
<dbReference type="GO" id="GO:0005524">
    <property type="term" value="F:ATP binding"/>
    <property type="evidence" value="ECO:0007669"/>
    <property type="project" value="UniProtKB-KW"/>
</dbReference>
<feature type="compositionally biased region" description="Basic and acidic residues" evidence="14">
    <location>
        <begin position="315"/>
        <end position="331"/>
    </location>
</feature>
<dbReference type="SUPFAM" id="SSF54585">
    <property type="entry name" value="Cdc48 domain 2-like"/>
    <property type="match status" value="1"/>
</dbReference>